<keyword evidence="3" id="KW-1185">Reference proteome</keyword>
<dbReference type="InterPro" id="IPR007473">
    <property type="entry name" value="RlmJ"/>
</dbReference>
<organism evidence="1">
    <name type="scientific">Cladocopium goreaui</name>
    <dbReference type="NCBI Taxonomy" id="2562237"/>
    <lineage>
        <taxon>Eukaryota</taxon>
        <taxon>Sar</taxon>
        <taxon>Alveolata</taxon>
        <taxon>Dinophyceae</taxon>
        <taxon>Suessiales</taxon>
        <taxon>Symbiodiniaceae</taxon>
        <taxon>Cladocopium</taxon>
    </lineage>
</organism>
<sequence length="226" mass="24541">MIANVTRPSCIKLLYAASMLSGPKGNSSAIASEQINGTTPWLEVICDDSYRFLLRHFAPSERSLVLVDPPCEPYDLYMAWSLHLMAAAEHWPSSTVILWYPLMDPEQVAGLYQQAASLGLPLLVAEFQVTCENETALEKSGVFILNPAAASVRHLKDLLSKLASKLAEGRKDAASVDATSFWLHERKIVPPGEHGGGAAFCSQIVDLCISPLSSSQNALDTQVTLK</sequence>
<dbReference type="InterPro" id="IPR029063">
    <property type="entry name" value="SAM-dependent_MTases_sf"/>
</dbReference>
<dbReference type="PANTHER" id="PTHR37426">
    <property type="entry name" value="RIBOSOMAL RNA LARGE SUBUNIT METHYLTRANSFERASE J"/>
    <property type="match status" value="1"/>
</dbReference>
<dbReference type="EMBL" id="CAMXCT030000281">
    <property type="protein sequence ID" value="CAL4763913.1"/>
    <property type="molecule type" value="Genomic_DNA"/>
</dbReference>
<dbReference type="PANTHER" id="PTHR37426:SF1">
    <property type="entry name" value="RIBOSOMAL RNA LARGE SUBUNIT METHYLTRANSFERASE J"/>
    <property type="match status" value="1"/>
</dbReference>
<dbReference type="Gene3D" id="3.40.50.150">
    <property type="entry name" value="Vaccinia Virus protein VP39"/>
    <property type="match status" value="1"/>
</dbReference>
<dbReference type="EMBL" id="CAMXCT020000281">
    <property type="protein sequence ID" value="CAL1129976.1"/>
    <property type="molecule type" value="Genomic_DNA"/>
</dbReference>
<evidence type="ECO:0000313" key="3">
    <source>
        <dbReference type="Proteomes" id="UP001152797"/>
    </source>
</evidence>
<keyword evidence="2" id="KW-0489">Methyltransferase</keyword>
<dbReference type="GO" id="GO:0070475">
    <property type="term" value="P:rRNA base methylation"/>
    <property type="evidence" value="ECO:0007669"/>
    <property type="project" value="InterPro"/>
</dbReference>
<dbReference type="Proteomes" id="UP001152797">
    <property type="component" value="Unassembled WGS sequence"/>
</dbReference>
<accession>A0A9P1BRE4</accession>
<proteinExistence type="predicted"/>
<gene>
    <name evidence="1" type="ORF">C1SCF055_LOCUS4808</name>
</gene>
<protein>
    <submittedName>
        <fullName evidence="2">Ribosomal RNA large subunit methyltransferase J</fullName>
    </submittedName>
</protein>
<dbReference type="GO" id="GO:0036307">
    <property type="term" value="F:23S rRNA (adenine(2030)-N(6))-methyltransferase activity"/>
    <property type="evidence" value="ECO:0007669"/>
    <property type="project" value="TreeGrafter"/>
</dbReference>
<dbReference type="SUPFAM" id="SSF53335">
    <property type="entry name" value="S-adenosyl-L-methionine-dependent methyltransferases"/>
    <property type="match status" value="1"/>
</dbReference>
<dbReference type="GO" id="GO:0005829">
    <property type="term" value="C:cytosol"/>
    <property type="evidence" value="ECO:0007669"/>
    <property type="project" value="TreeGrafter"/>
</dbReference>
<dbReference type="EMBL" id="CAMXCT010000281">
    <property type="protein sequence ID" value="CAI3976601.1"/>
    <property type="molecule type" value="Genomic_DNA"/>
</dbReference>
<dbReference type="Pfam" id="PF04378">
    <property type="entry name" value="RsmJ"/>
    <property type="match status" value="1"/>
</dbReference>
<reference evidence="2 3" key="2">
    <citation type="submission" date="2024-05" db="EMBL/GenBank/DDBJ databases">
        <authorList>
            <person name="Chen Y."/>
            <person name="Shah S."/>
            <person name="Dougan E. K."/>
            <person name="Thang M."/>
            <person name="Chan C."/>
        </authorList>
    </citation>
    <scope>NUCLEOTIDE SEQUENCE [LARGE SCALE GENOMIC DNA]</scope>
</reference>
<reference evidence="1" key="1">
    <citation type="submission" date="2022-10" db="EMBL/GenBank/DDBJ databases">
        <authorList>
            <person name="Chen Y."/>
            <person name="Dougan E. K."/>
            <person name="Chan C."/>
            <person name="Rhodes N."/>
            <person name="Thang M."/>
        </authorList>
    </citation>
    <scope>NUCLEOTIDE SEQUENCE</scope>
</reference>
<evidence type="ECO:0000313" key="2">
    <source>
        <dbReference type="EMBL" id="CAL4763913.1"/>
    </source>
</evidence>
<dbReference type="AlphaFoldDB" id="A0A9P1BRE4"/>
<name>A0A9P1BRE4_9DINO</name>
<comment type="caution">
    <text evidence="1">The sequence shown here is derived from an EMBL/GenBank/DDBJ whole genome shotgun (WGS) entry which is preliminary data.</text>
</comment>
<keyword evidence="2" id="KW-0808">Transferase</keyword>
<evidence type="ECO:0000313" key="1">
    <source>
        <dbReference type="EMBL" id="CAI3976601.1"/>
    </source>
</evidence>